<evidence type="ECO:0000313" key="2">
    <source>
        <dbReference type="EMBL" id="TGZ50875.1"/>
    </source>
</evidence>
<dbReference type="GO" id="GO:1904262">
    <property type="term" value="P:negative regulation of TORC1 signaling"/>
    <property type="evidence" value="ECO:0007669"/>
    <property type="project" value="TreeGrafter"/>
</dbReference>
<dbReference type="GO" id="GO:0034198">
    <property type="term" value="P:cellular response to amino acid starvation"/>
    <property type="evidence" value="ECO:0007669"/>
    <property type="project" value="TreeGrafter"/>
</dbReference>
<dbReference type="GO" id="GO:0005765">
    <property type="term" value="C:lysosomal membrane"/>
    <property type="evidence" value="ECO:0007669"/>
    <property type="project" value="TreeGrafter"/>
</dbReference>
<organism evidence="2 3">
    <name type="scientific">Temnothorax longispinosus</name>
    <dbReference type="NCBI Taxonomy" id="300112"/>
    <lineage>
        <taxon>Eukaryota</taxon>
        <taxon>Metazoa</taxon>
        <taxon>Ecdysozoa</taxon>
        <taxon>Arthropoda</taxon>
        <taxon>Hexapoda</taxon>
        <taxon>Insecta</taxon>
        <taxon>Pterygota</taxon>
        <taxon>Neoptera</taxon>
        <taxon>Endopterygota</taxon>
        <taxon>Hymenoptera</taxon>
        <taxon>Apocrita</taxon>
        <taxon>Aculeata</taxon>
        <taxon>Formicoidea</taxon>
        <taxon>Formicidae</taxon>
        <taxon>Myrmicinae</taxon>
        <taxon>Temnothorax</taxon>
    </lineage>
</organism>
<name>A0A4S2KMD2_9HYME</name>
<dbReference type="PANTHER" id="PTHR13179:SF8">
    <property type="entry name" value="GATOR COMPLEX PROTEIN DEPDC5"/>
    <property type="match status" value="1"/>
</dbReference>
<dbReference type="Proteomes" id="UP000310200">
    <property type="component" value="Unassembled WGS sequence"/>
</dbReference>
<dbReference type="AlphaFoldDB" id="A0A4S2KMD2"/>
<dbReference type="GO" id="GO:0010508">
    <property type="term" value="P:positive regulation of autophagy"/>
    <property type="evidence" value="ECO:0007669"/>
    <property type="project" value="TreeGrafter"/>
</dbReference>
<sequence>MTTSVCALIFYEEVFSRKESANRKGQARRMGATQRGDASLLNAKRYNGTSLSSRYTVLLTVIELVLLDEILRHVVDAMVRFDSGDDRRVARHRCGRISRLGVERGRDHVGRKECHQHIFASLAVFKVQNQPTDIRKFYIQNAGSSMKLFKLIVHQKNFSGEDLIINPKDYPGIKTGDVVEIYHPDDEFSRLLLQVTSFKEDLQGRETISVENNVASMFQLRTFADVYMNIVNPDDVALDSIELTFKDQYMGRSEMWRLKNSLSLIHI</sequence>
<reference evidence="2 3" key="1">
    <citation type="journal article" date="2019" name="Philos. Trans. R. Soc. Lond., B, Biol. Sci.">
        <title>Ant behaviour and brain gene expression of defending hosts depend on the ecological success of the intruding social parasite.</title>
        <authorList>
            <person name="Kaur R."/>
            <person name="Stoldt M."/>
            <person name="Jongepier E."/>
            <person name="Feldmeyer B."/>
            <person name="Menzel F."/>
            <person name="Bornberg-Bauer E."/>
            <person name="Foitzik S."/>
        </authorList>
    </citation>
    <scope>NUCLEOTIDE SEQUENCE [LARGE SCALE GENOMIC DNA]</scope>
    <source>
        <tissue evidence="2">Whole body</tissue>
    </source>
</reference>
<comment type="caution">
    <text evidence="2">The sequence shown here is derived from an EMBL/GenBank/DDBJ whole genome shotgun (WGS) entry which is preliminary data.</text>
</comment>
<evidence type="ECO:0000259" key="1">
    <source>
        <dbReference type="Pfam" id="PF23013"/>
    </source>
</evidence>
<dbReference type="STRING" id="300112.A0A4S2KMD2"/>
<dbReference type="PANTHER" id="PTHR13179">
    <property type="entry name" value="DEP DOMAIN CONTAINING PROTEIN 5"/>
    <property type="match status" value="1"/>
</dbReference>
<keyword evidence="3" id="KW-1185">Reference proteome</keyword>
<dbReference type="Pfam" id="PF23013">
    <property type="entry name" value="IML1_N"/>
    <property type="match status" value="1"/>
</dbReference>
<protein>
    <recommendedName>
        <fullName evidence="1">IML1 N-terminal double psi beta-barrel domain-containing protein</fullName>
    </recommendedName>
</protein>
<dbReference type="GO" id="GO:1990130">
    <property type="term" value="C:GATOR1 complex"/>
    <property type="evidence" value="ECO:0007669"/>
    <property type="project" value="TreeGrafter"/>
</dbReference>
<dbReference type="InterPro" id="IPR055213">
    <property type="entry name" value="IML1_double_psi_beta_barrel"/>
</dbReference>
<feature type="domain" description="IML1 N-terminal double psi beta-barrel" evidence="1">
    <location>
        <begin position="146"/>
        <end position="230"/>
    </location>
</feature>
<gene>
    <name evidence="2" type="ORF">DBV15_09282</name>
</gene>
<dbReference type="GO" id="GO:0005096">
    <property type="term" value="F:GTPase activator activity"/>
    <property type="evidence" value="ECO:0007669"/>
    <property type="project" value="InterPro"/>
</dbReference>
<accession>A0A4S2KMD2</accession>
<dbReference type="InterPro" id="IPR027244">
    <property type="entry name" value="IML1"/>
</dbReference>
<dbReference type="EMBL" id="QBLH01001850">
    <property type="protein sequence ID" value="TGZ50875.1"/>
    <property type="molecule type" value="Genomic_DNA"/>
</dbReference>
<evidence type="ECO:0000313" key="3">
    <source>
        <dbReference type="Proteomes" id="UP000310200"/>
    </source>
</evidence>
<proteinExistence type="predicted"/>